<evidence type="ECO:0000313" key="2">
    <source>
        <dbReference type="EMBL" id="MFC3884431.1"/>
    </source>
</evidence>
<keyword evidence="1" id="KW-0175">Coiled coil</keyword>
<accession>A0ABV8B553</accession>
<name>A0ABV8B553_9BACI</name>
<dbReference type="Proteomes" id="UP001595752">
    <property type="component" value="Unassembled WGS sequence"/>
</dbReference>
<protein>
    <submittedName>
        <fullName evidence="2">Uncharacterized protein</fullName>
    </submittedName>
</protein>
<sequence length="271" mass="31709">MKNNSIPPSDNILQLKQKLIYYKSELNHYEQKIKHYEKALQQEKENTAFWRDKHTSMIDYWEKEVDTEELERKINLLTNELTEQKLMNKHLKKKMAHQEPPKPIIQIKERQFAKSDLIAFFMYSVVIPAEKEEDTVIVGNAVIKNQTDKELHSPLLCLKITPPLSANLSGKIAGAGKMNADSLYEQESGAEQWEYAHPNWKEKIRKDGEYWLKPIHTTVLQPNRILSFDSFQIGIHQGDHLPSFLMEGYLYTNEWRDGVPFLNKLVVNFSP</sequence>
<comment type="caution">
    <text evidence="2">The sequence shown here is derived from an EMBL/GenBank/DDBJ whole genome shotgun (WGS) entry which is preliminary data.</text>
</comment>
<organism evidence="2 3">
    <name type="scientific">Bacillus songklensis</name>
    <dbReference type="NCBI Taxonomy" id="1069116"/>
    <lineage>
        <taxon>Bacteria</taxon>
        <taxon>Bacillati</taxon>
        <taxon>Bacillota</taxon>
        <taxon>Bacilli</taxon>
        <taxon>Bacillales</taxon>
        <taxon>Bacillaceae</taxon>
        <taxon>Bacillus</taxon>
    </lineage>
</organism>
<dbReference type="RefSeq" id="WP_377915863.1">
    <property type="nucleotide sequence ID" value="NZ_JBHRZT010000052.1"/>
</dbReference>
<reference evidence="3" key="1">
    <citation type="journal article" date="2019" name="Int. J. Syst. Evol. Microbiol.">
        <title>The Global Catalogue of Microorganisms (GCM) 10K type strain sequencing project: providing services to taxonomists for standard genome sequencing and annotation.</title>
        <authorList>
            <consortium name="The Broad Institute Genomics Platform"/>
            <consortium name="The Broad Institute Genome Sequencing Center for Infectious Disease"/>
            <person name="Wu L."/>
            <person name="Ma J."/>
        </authorList>
    </citation>
    <scope>NUCLEOTIDE SEQUENCE [LARGE SCALE GENOMIC DNA]</scope>
    <source>
        <strain evidence="3">CCUG 61889</strain>
    </source>
</reference>
<evidence type="ECO:0000313" key="3">
    <source>
        <dbReference type="Proteomes" id="UP001595752"/>
    </source>
</evidence>
<gene>
    <name evidence="2" type="ORF">ACFOU2_13325</name>
</gene>
<evidence type="ECO:0000256" key="1">
    <source>
        <dbReference type="SAM" id="Coils"/>
    </source>
</evidence>
<keyword evidence="3" id="KW-1185">Reference proteome</keyword>
<feature type="coiled-coil region" evidence="1">
    <location>
        <begin position="12"/>
        <end position="94"/>
    </location>
</feature>
<dbReference type="EMBL" id="JBHRZT010000052">
    <property type="protein sequence ID" value="MFC3884431.1"/>
    <property type="molecule type" value="Genomic_DNA"/>
</dbReference>
<proteinExistence type="predicted"/>